<dbReference type="Proteomes" id="UP000537141">
    <property type="component" value="Unassembled WGS sequence"/>
</dbReference>
<sequence>MSHQSLITCFIAIVGKRNVLTSERKTAPYRKGFREGHGPALAVVKPLTLWQQWQLLEACVKANVIVIMQAANTGLTGGSTPTQGCDRNTVIINTTQINDIHVLAPQHQIVALPGASLFSLEKALAPYGRVPHSVIGSSCIGASIVGGICNNSGGALVERGPAYTELALYAKINNDGSLTLVNELDIELGDTPEQILNNLQNKAYSQDDISNTGKLASDREYADWVRQTSDNTPARFNADPRRLNQASGCAGKLAVFAVRVDTFLKNEKEHTFYLGTNSTEALQTVRKTLLEQASDLPVYAEYLHRDIFELSDNYGRDTVLLIKKLGTNWLPKFFNIKRQLDSVCQRMPFLKQGIVDKVVYKLASLFPSQTPQKLQQWNEKYEHQLILTVKGHLKDETEAFLDTIKHQELDYFLCSEAQAKSAYLLRFAAAGAAVQYAAINHHEVESIVALDIALKRNDLNWFESLPEDLNKKIINKLYYGHFLCHVFHQDYLIKKGEDSKAIKKALLKLLEERGAEYPAEHNVGHHYHAKPVLADNYKKLDPTNSLNAGIGGMSKKLNYAAEEEH</sequence>
<keyword evidence="3 5" id="KW-0274">FAD</keyword>
<feature type="domain" description="FAD-binding PCMH-type" evidence="7">
    <location>
        <begin position="36"/>
        <end position="206"/>
    </location>
</feature>
<dbReference type="RefSeq" id="WP_184425597.1">
    <property type="nucleotide sequence ID" value="NZ_AP027362.1"/>
</dbReference>
<evidence type="ECO:0000259" key="7">
    <source>
        <dbReference type="PROSITE" id="PS51387"/>
    </source>
</evidence>
<dbReference type="InterPro" id="IPR051264">
    <property type="entry name" value="FAD-oxidored/transferase_4"/>
</dbReference>
<dbReference type="InterPro" id="IPR016164">
    <property type="entry name" value="FAD-linked_Oxase-like_C"/>
</dbReference>
<dbReference type="EMBL" id="JACHHU010000030">
    <property type="protein sequence ID" value="MBB6544458.1"/>
    <property type="molecule type" value="Genomic_DNA"/>
</dbReference>
<dbReference type="InterPro" id="IPR006094">
    <property type="entry name" value="Oxid_FAD_bind_N"/>
</dbReference>
<dbReference type="GO" id="GO:0055085">
    <property type="term" value="P:transmembrane transport"/>
    <property type="evidence" value="ECO:0007669"/>
    <property type="project" value="InterPro"/>
</dbReference>
<feature type="binding site" evidence="6">
    <location>
        <position position="255"/>
    </location>
    <ligand>
        <name>FAD</name>
        <dbReference type="ChEBI" id="CHEBI:57692"/>
    </ligand>
</feature>
<dbReference type="InterPro" id="IPR016167">
    <property type="entry name" value="FAD-bd_PCMH_sub1"/>
</dbReference>
<dbReference type="PANTHER" id="PTHR43716:SF1">
    <property type="entry name" value="D-2-HYDROXYGLUTARATE DEHYDROGENASE, MITOCHONDRIAL"/>
    <property type="match status" value="1"/>
</dbReference>
<evidence type="ECO:0000256" key="3">
    <source>
        <dbReference type="ARBA" id="ARBA00022827"/>
    </source>
</evidence>
<dbReference type="Pfam" id="PF09330">
    <property type="entry name" value="Lact-deh-memb"/>
    <property type="match status" value="1"/>
</dbReference>
<keyword evidence="9" id="KW-1185">Reference proteome</keyword>
<feature type="binding site" evidence="6">
    <location>
        <position position="250"/>
    </location>
    <ligand>
        <name>FAD</name>
        <dbReference type="ChEBI" id="CHEBI:57692"/>
    </ligand>
</feature>
<gene>
    <name evidence="8" type="ORF">HNQ55_002991</name>
</gene>
<evidence type="ECO:0000256" key="5">
    <source>
        <dbReference type="PIRNR" id="PIRNR000101"/>
    </source>
</evidence>
<dbReference type="GO" id="GO:0005886">
    <property type="term" value="C:plasma membrane"/>
    <property type="evidence" value="ECO:0007669"/>
    <property type="project" value="InterPro"/>
</dbReference>
<dbReference type="Gene3D" id="3.30.70.610">
    <property type="entry name" value="D-lactate dehydrogenase, cap domain, subdomain 1"/>
    <property type="match status" value="2"/>
</dbReference>
<protein>
    <recommendedName>
        <fullName evidence="5">D-lactate dehydrogenase</fullName>
        <ecNumber evidence="5">1.1.5.12</ecNumber>
    </recommendedName>
</protein>
<dbReference type="GO" id="GO:0102029">
    <property type="term" value="F:D-lactate dehydrogenase (quinone) activity"/>
    <property type="evidence" value="ECO:0007669"/>
    <property type="project" value="UniProtKB-EC"/>
</dbReference>
<dbReference type="InterPro" id="IPR016173">
    <property type="entry name" value="D-lactate_DH_C-sub2"/>
</dbReference>
<evidence type="ECO:0000313" key="8">
    <source>
        <dbReference type="EMBL" id="MBB6544458.1"/>
    </source>
</evidence>
<dbReference type="InterPro" id="IPR016172">
    <property type="entry name" value="D-lactate_DH_C-sub1"/>
</dbReference>
<dbReference type="AlphaFoldDB" id="A0A7X0NJ84"/>
<feature type="binding site" evidence="6">
    <location>
        <begin position="78"/>
        <end position="79"/>
    </location>
    <ligand>
        <name>FAD</name>
        <dbReference type="ChEBI" id="CHEBI:57692"/>
    </ligand>
</feature>
<dbReference type="InterPro" id="IPR036318">
    <property type="entry name" value="FAD-bd_PCMH-like_sf"/>
</dbReference>
<dbReference type="NCBIfam" id="NF008387">
    <property type="entry name" value="PRK11183.1"/>
    <property type="match status" value="1"/>
</dbReference>
<dbReference type="InterPro" id="IPR012256">
    <property type="entry name" value="D_lactate_DH"/>
</dbReference>
<dbReference type="SUPFAM" id="SSF55103">
    <property type="entry name" value="FAD-linked oxidases, C-terminal domain"/>
    <property type="match status" value="1"/>
</dbReference>
<organism evidence="8 9">
    <name type="scientific">Thalassotalea piscium</name>
    <dbReference type="NCBI Taxonomy" id="1230533"/>
    <lineage>
        <taxon>Bacteria</taxon>
        <taxon>Pseudomonadati</taxon>
        <taxon>Pseudomonadota</taxon>
        <taxon>Gammaproteobacteria</taxon>
        <taxon>Alteromonadales</taxon>
        <taxon>Colwelliaceae</taxon>
        <taxon>Thalassotalea</taxon>
    </lineage>
</organism>
<keyword evidence="4 5" id="KW-0560">Oxidoreductase</keyword>
<keyword evidence="2 5" id="KW-0285">Flavoprotein</keyword>
<dbReference type="GO" id="GO:0022904">
    <property type="term" value="P:respiratory electron transport chain"/>
    <property type="evidence" value="ECO:0007669"/>
    <property type="project" value="InterPro"/>
</dbReference>
<evidence type="ECO:0000256" key="6">
    <source>
        <dbReference type="PIRSR" id="PIRSR000101-1"/>
    </source>
</evidence>
<dbReference type="Gene3D" id="3.30.465.10">
    <property type="match status" value="1"/>
</dbReference>
<dbReference type="SUPFAM" id="SSF56176">
    <property type="entry name" value="FAD-binding/transporter-associated domain-like"/>
    <property type="match status" value="1"/>
</dbReference>
<keyword evidence="5" id="KW-0874">Quinone</keyword>
<dbReference type="PIRSF" id="PIRSF000101">
    <property type="entry name" value="D-lactate_dh"/>
    <property type="match status" value="1"/>
</dbReference>
<dbReference type="Gene3D" id="3.30.43.10">
    <property type="entry name" value="Uridine Diphospho-n-acetylenolpyruvylglucosamine Reductase, domain 2"/>
    <property type="match status" value="1"/>
</dbReference>
<dbReference type="EC" id="1.1.5.12" evidence="5"/>
<dbReference type="InterPro" id="IPR016169">
    <property type="entry name" value="FAD-bd_PCMH_sub2"/>
</dbReference>
<evidence type="ECO:0000256" key="1">
    <source>
        <dbReference type="ARBA" id="ARBA00001974"/>
    </source>
</evidence>
<comment type="catalytic activity">
    <reaction evidence="5">
        <text>(R)-lactate + a quinone = a quinol + pyruvate</text>
        <dbReference type="Rhea" id="RHEA:51468"/>
        <dbReference type="ChEBI" id="CHEBI:15361"/>
        <dbReference type="ChEBI" id="CHEBI:16004"/>
        <dbReference type="ChEBI" id="CHEBI:24646"/>
        <dbReference type="ChEBI" id="CHEBI:132124"/>
        <dbReference type="EC" id="1.1.5.12"/>
    </reaction>
</comment>
<dbReference type="InterPro" id="IPR015409">
    <property type="entry name" value="Lactate_DH_C"/>
</dbReference>
<evidence type="ECO:0000256" key="2">
    <source>
        <dbReference type="ARBA" id="ARBA00022630"/>
    </source>
</evidence>
<dbReference type="PROSITE" id="PS51387">
    <property type="entry name" value="FAD_PCMH"/>
    <property type="match status" value="1"/>
</dbReference>
<comment type="cofactor">
    <cofactor evidence="1 5 6">
        <name>FAD</name>
        <dbReference type="ChEBI" id="CHEBI:57692"/>
    </cofactor>
</comment>
<dbReference type="Pfam" id="PF01565">
    <property type="entry name" value="FAD_binding_4"/>
    <property type="match status" value="1"/>
</dbReference>
<dbReference type="PANTHER" id="PTHR43716">
    <property type="entry name" value="D-2-HYDROXYGLUTARATE DEHYDROGENASE, MITOCHONDRIAL"/>
    <property type="match status" value="1"/>
</dbReference>
<evidence type="ECO:0000313" key="9">
    <source>
        <dbReference type="Proteomes" id="UP000537141"/>
    </source>
</evidence>
<dbReference type="GO" id="GO:0071949">
    <property type="term" value="F:FAD binding"/>
    <property type="evidence" value="ECO:0007669"/>
    <property type="project" value="InterPro"/>
</dbReference>
<comment type="function">
    <text evidence="5">Catalyzes the oxidation of D-lactate to pyruvate.</text>
</comment>
<dbReference type="InterPro" id="IPR016166">
    <property type="entry name" value="FAD-bd_PCMH"/>
</dbReference>
<name>A0A7X0NJ84_9GAMM</name>
<accession>A0A7X0NJ84</accession>
<feature type="binding site" evidence="6">
    <location>
        <begin position="70"/>
        <end position="74"/>
    </location>
    <ligand>
        <name>FAD</name>
        <dbReference type="ChEBI" id="CHEBI:57692"/>
    </ligand>
</feature>
<comment type="caution">
    <text evidence="8">The sequence shown here is derived from an EMBL/GenBank/DDBJ whole genome shotgun (WGS) entry which is preliminary data.</text>
</comment>
<feature type="binding site" evidence="6">
    <location>
        <position position="143"/>
    </location>
    <ligand>
        <name>FAD</name>
        <dbReference type="ChEBI" id="CHEBI:57692"/>
    </ligand>
</feature>
<evidence type="ECO:0000256" key="4">
    <source>
        <dbReference type="ARBA" id="ARBA00023002"/>
    </source>
</evidence>
<dbReference type="GO" id="GO:0006089">
    <property type="term" value="P:lactate metabolic process"/>
    <property type="evidence" value="ECO:0007669"/>
    <property type="project" value="InterPro"/>
</dbReference>
<feature type="binding site" evidence="6">
    <location>
        <position position="136"/>
    </location>
    <ligand>
        <name>FAD</name>
        <dbReference type="ChEBI" id="CHEBI:57692"/>
    </ligand>
</feature>
<dbReference type="GO" id="GO:0048038">
    <property type="term" value="F:quinone binding"/>
    <property type="evidence" value="ECO:0007669"/>
    <property type="project" value="UniProtKB-KW"/>
</dbReference>
<reference evidence="8 9" key="1">
    <citation type="submission" date="2020-08" db="EMBL/GenBank/DDBJ databases">
        <title>Genomic Encyclopedia of Type Strains, Phase IV (KMG-IV): sequencing the most valuable type-strain genomes for metagenomic binning, comparative biology and taxonomic classification.</title>
        <authorList>
            <person name="Goeker M."/>
        </authorList>
    </citation>
    <scope>NUCLEOTIDE SEQUENCE [LARGE SCALE GENOMIC DNA]</scope>
    <source>
        <strain evidence="8 9">DSM 26287</strain>
    </source>
</reference>
<dbReference type="Gene3D" id="3.30.1370.20">
    <property type="entry name" value="D-lactate dehydrogenase, cap domain, subdomain 2"/>
    <property type="match status" value="1"/>
</dbReference>
<feature type="binding site" evidence="6">
    <location>
        <position position="153"/>
    </location>
    <ligand>
        <name>FAD</name>
        <dbReference type="ChEBI" id="CHEBI:57692"/>
    </ligand>
</feature>
<proteinExistence type="predicted"/>